<keyword evidence="1" id="KW-0812">Transmembrane</keyword>
<keyword evidence="1" id="KW-0472">Membrane</keyword>
<keyword evidence="1" id="KW-1133">Transmembrane helix</keyword>
<accession>A0A5N3QUI4</accession>
<feature type="transmembrane region" description="Helical" evidence="1">
    <location>
        <begin position="33"/>
        <end position="54"/>
    </location>
</feature>
<evidence type="ECO:0000256" key="1">
    <source>
        <dbReference type="SAM" id="Phobius"/>
    </source>
</evidence>
<evidence type="ECO:0000313" key="3">
    <source>
        <dbReference type="Proteomes" id="UP000326789"/>
    </source>
</evidence>
<name>A0A5N3QUI4_9VIBR</name>
<dbReference type="RefSeq" id="WP_150873288.1">
    <property type="nucleotide sequence ID" value="NZ_BTGL01000014.1"/>
</dbReference>
<gene>
    <name evidence="2" type="ORF">F2P58_24115</name>
</gene>
<comment type="caution">
    <text evidence="2">The sequence shown here is derived from an EMBL/GenBank/DDBJ whole genome shotgun (WGS) entry which is preliminary data.</text>
</comment>
<proteinExistence type="predicted"/>
<sequence length="63" mass="7125">MNIVLVIATVVLAKFIGSQFGFSYQLFSDPFSFKYAIIDLSLFIAAGTMVSFFYNQAKRLFNL</sequence>
<dbReference type="Proteomes" id="UP000326789">
    <property type="component" value="Unassembled WGS sequence"/>
</dbReference>
<dbReference type="AlphaFoldDB" id="A0A5N3QUI4"/>
<evidence type="ECO:0000313" key="2">
    <source>
        <dbReference type="EMBL" id="KAB0285590.1"/>
    </source>
</evidence>
<organism evidence="2 3">
    <name type="scientific">Vibrio fortis</name>
    <dbReference type="NCBI Taxonomy" id="212667"/>
    <lineage>
        <taxon>Bacteria</taxon>
        <taxon>Pseudomonadati</taxon>
        <taxon>Pseudomonadota</taxon>
        <taxon>Gammaproteobacteria</taxon>
        <taxon>Vibrionales</taxon>
        <taxon>Vibrionaceae</taxon>
        <taxon>Vibrio</taxon>
    </lineage>
</organism>
<protein>
    <submittedName>
        <fullName evidence="2">Uncharacterized protein</fullName>
    </submittedName>
</protein>
<dbReference type="EMBL" id="VWSE01000010">
    <property type="protein sequence ID" value="KAB0285590.1"/>
    <property type="molecule type" value="Genomic_DNA"/>
</dbReference>
<reference evidence="2 3" key="1">
    <citation type="submission" date="2019-09" db="EMBL/GenBank/DDBJ databases">
        <title>Whole genome sequence of Vibrio fortis.</title>
        <authorList>
            <person name="Das S.K."/>
        </authorList>
    </citation>
    <scope>NUCLEOTIDE SEQUENCE [LARGE SCALE GENOMIC DNA]</scope>
    <source>
        <strain evidence="2 3">AN60</strain>
    </source>
</reference>